<keyword evidence="3" id="KW-1185">Reference proteome</keyword>
<reference evidence="2 3" key="2">
    <citation type="journal article" date="2013" name="IMA Fungus">
        <title>IMA Genome-F 1: Ceratocystis fimbriata: Draft nuclear genome sequence for the plant pathogen, Ceratocystis fimbriata.</title>
        <authorList>
            <person name="Wilken P.M."/>
            <person name="Steenkamp E.T."/>
            <person name="Wingfield M.J."/>
            <person name="de Beer Z.W."/>
            <person name="Wingfield B.D."/>
        </authorList>
    </citation>
    <scope>NUCLEOTIDE SEQUENCE [LARGE SCALE GENOMIC DNA]</scope>
    <source>
        <strain evidence="2 3">CBS 114723</strain>
    </source>
</reference>
<feature type="region of interest" description="Disordered" evidence="1">
    <location>
        <begin position="62"/>
        <end position="115"/>
    </location>
</feature>
<evidence type="ECO:0000256" key="1">
    <source>
        <dbReference type="SAM" id="MobiDB-lite"/>
    </source>
</evidence>
<protein>
    <submittedName>
        <fullName evidence="2">Uncharacterized protein</fullName>
    </submittedName>
</protein>
<dbReference type="EMBL" id="APWK03000125">
    <property type="protein sequence ID" value="PHH50531.1"/>
    <property type="molecule type" value="Genomic_DNA"/>
</dbReference>
<sequence>MHPIEPVSSNSLSGTHPVMVSVIHSSQCSMEDSFWALKNNDVEYPALYYTITQALGENIGIHGPAVTEPQPPFSHRKHYTSNTPQPKHSGAPIPAGVDRNENAPSRTLCGSKSRARRHNVKIPTPLVQLATQLPSLELDDIDDSMGRPVEKV</sequence>
<evidence type="ECO:0000313" key="2">
    <source>
        <dbReference type="EMBL" id="PHH50531.1"/>
    </source>
</evidence>
<evidence type="ECO:0000313" key="3">
    <source>
        <dbReference type="Proteomes" id="UP000222788"/>
    </source>
</evidence>
<name>A0A2C5WY01_9PEZI</name>
<reference evidence="2 3" key="1">
    <citation type="journal article" date="2013" name="Fungal Biol.">
        <title>Analysis of microsatellite markers in the genome of the plant pathogen Ceratocystis fimbriata.</title>
        <authorList>
            <person name="Simpson M.C."/>
            <person name="Wilken P.M."/>
            <person name="Coetzee M.P."/>
            <person name="Wingfield M.J."/>
            <person name="Wingfield B.D."/>
        </authorList>
    </citation>
    <scope>NUCLEOTIDE SEQUENCE [LARGE SCALE GENOMIC DNA]</scope>
    <source>
        <strain evidence="2 3">CBS 114723</strain>
    </source>
</reference>
<accession>A0A2C5WY01</accession>
<dbReference type="AlphaFoldDB" id="A0A2C5WY01"/>
<comment type="caution">
    <text evidence="2">The sequence shown here is derived from an EMBL/GenBank/DDBJ whole genome shotgun (WGS) entry which is preliminary data.</text>
</comment>
<gene>
    <name evidence="2" type="ORF">CFIMG_005636RA</name>
</gene>
<proteinExistence type="predicted"/>
<organism evidence="2 3">
    <name type="scientific">Ceratocystis fimbriata CBS 114723</name>
    <dbReference type="NCBI Taxonomy" id="1035309"/>
    <lineage>
        <taxon>Eukaryota</taxon>
        <taxon>Fungi</taxon>
        <taxon>Dikarya</taxon>
        <taxon>Ascomycota</taxon>
        <taxon>Pezizomycotina</taxon>
        <taxon>Sordariomycetes</taxon>
        <taxon>Hypocreomycetidae</taxon>
        <taxon>Microascales</taxon>
        <taxon>Ceratocystidaceae</taxon>
        <taxon>Ceratocystis</taxon>
    </lineage>
</organism>
<dbReference type="Proteomes" id="UP000222788">
    <property type="component" value="Unassembled WGS sequence"/>
</dbReference>